<dbReference type="Proteomes" id="UP001485043">
    <property type="component" value="Unassembled WGS sequence"/>
</dbReference>
<sequence length="178" mass="19552">MAPELVQEQPYNHTVDLWSLGVILTPVKYPSTMTPDFKSFLKGLLNKRPGDRLDWPALMDHPFVKETDGEKKSREAAMADAQAVAQHSRGMLSRNATREGLQLAVAVRSKHLRRTQGAPRLPALPNPRRTPGTGPRSGPHLQAASMWGTTKGAEATSAQGHYPAPHQRRDPPTTDTPI</sequence>
<evidence type="ECO:0000256" key="1">
    <source>
        <dbReference type="ARBA" id="ARBA00012513"/>
    </source>
</evidence>
<dbReference type="InterPro" id="IPR000719">
    <property type="entry name" value="Prot_kinase_dom"/>
</dbReference>
<feature type="compositionally biased region" description="Low complexity" evidence="9">
    <location>
        <begin position="118"/>
        <end position="139"/>
    </location>
</feature>
<gene>
    <name evidence="11" type="ORF">WJX84_005097</name>
</gene>
<evidence type="ECO:0000256" key="6">
    <source>
        <dbReference type="ARBA" id="ARBA00022840"/>
    </source>
</evidence>
<evidence type="ECO:0000256" key="4">
    <source>
        <dbReference type="ARBA" id="ARBA00022741"/>
    </source>
</evidence>
<dbReference type="SUPFAM" id="SSF56112">
    <property type="entry name" value="Protein kinase-like (PK-like)"/>
    <property type="match status" value="1"/>
</dbReference>
<evidence type="ECO:0000313" key="12">
    <source>
        <dbReference type="Proteomes" id="UP001485043"/>
    </source>
</evidence>
<keyword evidence="3" id="KW-0808">Transferase</keyword>
<dbReference type="PANTHER" id="PTHR22983:SF6">
    <property type="entry name" value="SERINE_THREONINE-PROTEIN KINASE 36"/>
    <property type="match status" value="1"/>
</dbReference>
<keyword evidence="6" id="KW-0067">ATP-binding</keyword>
<comment type="caution">
    <text evidence="11">The sequence shown here is derived from an EMBL/GenBank/DDBJ whole genome shotgun (WGS) entry which is preliminary data.</text>
</comment>
<dbReference type="GO" id="GO:0005737">
    <property type="term" value="C:cytoplasm"/>
    <property type="evidence" value="ECO:0007669"/>
    <property type="project" value="TreeGrafter"/>
</dbReference>
<keyword evidence="5" id="KW-0418">Kinase</keyword>
<dbReference type="PANTHER" id="PTHR22983">
    <property type="entry name" value="PROTEIN KINASE RELATED"/>
    <property type="match status" value="1"/>
</dbReference>
<dbReference type="GO" id="GO:0004674">
    <property type="term" value="F:protein serine/threonine kinase activity"/>
    <property type="evidence" value="ECO:0007669"/>
    <property type="project" value="UniProtKB-KW"/>
</dbReference>
<evidence type="ECO:0000256" key="7">
    <source>
        <dbReference type="ARBA" id="ARBA00047899"/>
    </source>
</evidence>
<evidence type="ECO:0000313" key="11">
    <source>
        <dbReference type="EMBL" id="KAK9855130.1"/>
    </source>
</evidence>
<dbReference type="EC" id="2.7.11.1" evidence="1"/>
<dbReference type="Gene3D" id="1.10.510.10">
    <property type="entry name" value="Transferase(Phosphotransferase) domain 1"/>
    <property type="match status" value="1"/>
</dbReference>
<evidence type="ECO:0000256" key="9">
    <source>
        <dbReference type="SAM" id="MobiDB-lite"/>
    </source>
</evidence>
<dbReference type="PROSITE" id="PS50011">
    <property type="entry name" value="PROTEIN_KINASE_DOM"/>
    <property type="match status" value="1"/>
</dbReference>
<dbReference type="InterPro" id="IPR011009">
    <property type="entry name" value="Kinase-like_dom_sf"/>
</dbReference>
<dbReference type="EMBL" id="JALJOV010001076">
    <property type="protein sequence ID" value="KAK9855130.1"/>
    <property type="molecule type" value="Genomic_DNA"/>
</dbReference>
<dbReference type="GO" id="GO:0005524">
    <property type="term" value="F:ATP binding"/>
    <property type="evidence" value="ECO:0007669"/>
    <property type="project" value="UniProtKB-KW"/>
</dbReference>
<evidence type="ECO:0000256" key="3">
    <source>
        <dbReference type="ARBA" id="ARBA00022679"/>
    </source>
</evidence>
<organism evidence="11 12">
    <name type="scientific">Apatococcus fuscideae</name>
    <dbReference type="NCBI Taxonomy" id="2026836"/>
    <lineage>
        <taxon>Eukaryota</taxon>
        <taxon>Viridiplantae</taxon>
        <taxon>Chlorophyta</taxon>
        <taxon>core chlorophytes</taxon>
        <taxon>Trebouxiophyceae</taxon>
        <taxon>Chlorellales</taxon>
        <taxon>Chlorellaceae</taxon>
        <taxon>Apatococcus</taxon>
    </lineage>
</organism>
<proteinExistence type="predicted"/>
<evidence type="ECO:0000256" key="5">
    <source>
        <dbReference type="ARBA" id="ARBA00022777"/>
    </source>
</evidence>
<feature type="domain" description="Protein kinase" evidence="10">
    <location>
        <begin position="1"/>
        <end position="64"/>
    </location>
</feature>
<comment type="catalytic activity">
    <reaction evidence="8">
        <text>L-seryl-[protein] + ATP = O-phospho-L-seryl-[protein] + ADP + H(+)</text>
        <dbReference type="Rhea" id="RHEA:17989"/>
        <dbReference type="Rhea" id="RHEA-COMP:9863"/>
        <dbReference type="Rhea" id="RHEA-COMP:11604"/>
        <dbReference type="ChEBI" id="CHEBI:15378"/>
        <dbReference type="ChEBI" id="CHEBI:29999"/>
        <dbReference type="ChEBI" id="CHEBI:30616"/>
        <dbReference type="ChEBI" id="CHEBI:83421"/>
        <dbReference type="ChEBI" id="CHEBI:456216"/>
        <dbReference type="EC" id="2.7.11.1"/>
    </reaction>
</comment>
<evidence type="ECO:0000256" key="2">
    <source>
        <dbReference type="ARBA" id="ARBA00022527"/>
    </source>
</evidence>
<name>A0AAW1SQU4_9CHLO</name>
<evidence type="ECO:0000259" key="10">
    <source>
        <dbReference type="PROSITE" id="PS50011"/>
    </source>
</evidence>
<keyword evidence="12" id="KW-1185">Reference proteome</keyword>
<accession>A0AAW1SQU4</accession>
<keyword evidence="4" id="KW-0547">Nucleotide-binding</keyword>
<dbReference type="AlphaFoldDB" id="A0AAW1SQU4"/>
<keyword evidence="2" id="KW-0723">Serine/threonine-protein kinase</keyword>
<evidence type="ECO:0000256" key="8">
    <source>
        <dbReference type="ARBA" id="ARBA00048679"/>
    </source>
</evidence>
<comment type="catalytic activity">
    <reaction evidence="7">
        <text>L-threonyl-[protein] + ATP = O-phospho-L-threonyl-[protein] + ADP + H(+)</text>
        <dbReference type="Rhea" id="RHEA:46608"/>
        <dbReference type="Rhea" id="RHEA-COMP:11060"/>
        <dbReference type="Rhea" id="RHEA-COMP:11605"/>
        <dbReference type="ChEBI" id="CHEBI:15378"/>
        <dbReference type="ChEBI" id="CHEBI:30013"/>
        <dbReference type="ChEBI" id="CHEBI:30616"/>
        <dbReference type="ChEBI" id="CHEBI:61977"/>
        <dbReference type="ChEBI" id="CHEBI:456216"/>
        <dbReference type="EC" id="2.7.11.1"/>
    </reaction>
</comment>
<feature type="region of interest" description="Disordered" evidence="9">
    <location>
        <begin position="110"/>
        <end position="178"/>
    </location>
</feature>
<reference evidence="11 12" key="1">
    <citation type="journal article" date="2024" name="Nat. Commun.">
        <title>Phylogenomics reveals the evolutionary origins of lichenization in chlorophyte algae.</title>
        <authorList>
            <person name="Puginier C."/>
            <person name="Libourel C."/>
            <person name="Otte J."/>
            <person name="Skaloud P."/>
            <person name="Haon M."/>
            <person name="Grisel S."/>
            <person name="Petersen M."/>
            <person name="Berrin J.G."/>
            <person name="Delaux P.M."/>
            <person name="Dal Grande F."/>
            <person name="Keller J."/>
        </authorList>
    </citation>
    <scope>NUCLEOTIDE SEQUENCE [LARGE SCALE GENOMIC DNA]</scope>
    <source>
        <strain evidence="11 12">SAG 2523</strain>
    </source>
</reference>
<protein>
    <recommendedName>
        <fullName evidence="1">non-specific serine/threonine protein kinase</fullName>
        <ecNumber evidence="1">2.7.11.1</ecNumber>
    </recommendedName>
</protein>